<dbReference type="Pfam" id="PF13302">
    <property type="entry name" value="Acetyltransf_3"/>
    <property type="match status" value="2"/>
</dbReference>
<dbReference type="PANTHER" id="PTHR43792:SF8">
    <property type="entry name" value="[RIBOSOMAL PROTEIN US5]-ALANINE N-ACETYLTRANSFERASE"/>
    <property type="match status" value="1"/>
</dbReference>
<evidence type="ECO:0000259" key="4">
    <source>
        <dbReference type="PROSITE" id="PS51186"/>
    </source>
</evidence>
<keyword evidence="1" id="KW-0808">Transferase</keyword>
<protein>
    <submittedName>
        <fullName evidence="5">GNAT family N-acetyltransferase</fullName>
    </submittedName>
</protein>
<dbReference type="InterPro" id="IPR000182">
    <property type="entry name" value="GNAT_dom"/>
</dbReference>
<dbReference type="PROSITE" id="PS51186">
    <property type="entry name" value="GNAT"/>
    <property type="match status" value="2"/>
</dbReference>
<evidence type="ECO:0000313" key="6">
    <source>
        <dbReference type="Proteomes" id="UP001181622"/>
    </source>
</evidence>
<comment type="caution">
    <text evidence="5">The sequence shown here is derived from an EMBL/GenBank/DDBJ whole genome shotgun (WGS) entry which is preliminary data.</text>
</comment>
<dbReference type="RefSeq" id="WP_309389200.1">
    <property type="nucleotide sequence ID" value="NZ_JADBEO010000006.1"/>
</dbReference>
<name>A0ABU1DCT6_9HYPH</name>
<organism evidence="5 6">
    <name type="scientific">Chelatococcus sambhunathii</name>
    <dbReference type="NCBI Taxonomy" id="363953"/>
    <lineage>
        <taxon>Bacteria</taxon>
        <taxon>Pseudomonadati</taxon>
        <taxon>Pseudomonadota</taxon>
        <taxon>Alphaproteobacteria</taxon>
        <taxon>Hyphomicrobiales</taxon>
        <taxon>Chelatococcaceae</taxon>
        <taxon>Chelatococcus</taxon>
    </lineage>
</organism>
<accession>A0ABU1DCT6</accession>
<dbReference type="Proteomes" id="UP001181622">
    <property type="component" value="Unassembled WGS sequence"/>
</dbReference>
<comment type="similarity">
    <text evidence="3">Belongs to the acetyltransferase family. RimJ subfamily.</text>
</comment>
<gene>
    <name evidence="5" type="ORF">IHQ68_04335</name>
</gene>
<dbReference type="InterPro" id="IPR051531">
    <property type="entry name" value="N-acetyltransferase"/>
</dbReference>
<sequence length="389" mass="41010">MPASSPASFEFEDSLLSRPCATALAGVKLRRIEAADAGAMANGLADFSVSRNLVAVPHPYTLADAREFIAGPAASPRMLCAAIEVDGAFGGCVAIDAQTGAPELGYWLAAPLQGRGIGSAAARALVDLAFAATDVPAIVSGHFFDNDASASVLAKLGFRRTGVVETRSRARNETVRLLTMSLGRTEWLARRPSIETRRLTMAQPTLADADEIALIAADRSLGLMTAAVPKPFTLDDARAFVLSSARRRRPASMTFSIRMLTSGALVGGIGWSEGEGGGLELGYWLGAEHRGRGIATEAARAVLEAAFDWTGASCARARCRVVNPASRGVLERCGFQWEGASLVRSPGAPGAVAVDVFRLDRDVFFSLRDWGMSAVRTQRAAEAEPEDAA</sequence>
<reference evidence="5" key="1">
    <citation type="submission" date="2020-10" db="EMBL/GenBank/DDBJ databases">
        <authorList>
            <person name="Abbas A."/>
            <person name="Razzaq R."/>
            <person name="Waqas M."/>
            <person name="Abbas N."/>
            <person name="Nielsen T.K."/>
            <person name="Hansen L.H."/>
            <person name="Hussain S."/>
            <person name="Shahid M."/>
        </authorList>
    </citation>
    <scope>NUCLEOTIDE SEQUENCE</scope>
    <source>
        <strain evidence="5">S14</strain>
    </source>
</reference>
<evidence type="ECO:0000313" key="5">
    <source>
        <dbReference type="EMBL" id="MDR4305854.1"/>
    </source>
</evidence>
<feature type="domain" description="N-acetyltransferase" evidence="4">
    <location>
        <begin position="194"/>
        <end position="361"/>
    </location>
</feature>
<proteinExistence type="inferred from homology"/>
<keyword evidence="6" id="KW-1185">Reference proteome</keyword>
<dbReference type="InterPro" id="IPR016181">
    <property type="entry name" value="Acyl_CoA_acyltransferase"/>
</dbReference>
<keyword evidence="2" id="KW-0012">Acyltransferase</keyword>
<evidence type="ECO:0000256" key="3">
    <source>
        <dbReference type="ARBA" id="ARBA00038502"/>
    </source>
</evidence>
<dbReference type="Gene3D" id="3.40.630.30">
    <property type="match status" value="2"/>
</dbReference>
<evidence type="ECO:0000256" key="1">
    <source>
        <dbReference type="ARBA" id="ARBA00022679"/>
    </source>
</evidence>
<evidence type="ECO:0000256" key="2">
    <source>
        <dbReference type="ARBA" id="ARBA00023315"/>
    </source>
</evidence>
<dbReference type="SUPFAM" id="SSF55729">
    <property type="entry name" value="Acyl-CoA N-acyltransferases (Nat)"/>
    <property type="match status" value="2"/>
</dbReference>
<feature type="domain" description="N-acetyltransferase" evidence="4">
    <location>
        <begin position="27"/>
        <end position="181"/>
    </location>
</feature>
<dbReference type="EMBL" id="JADBEO010000006">
    <property type="protein sequence ID" value="MDR4305854.1"/>
    <property type="molecule type" value="Genomic_DNA"/>
</dbReference>
<dbReference type="PANTHER" id="PTHR43792">
    <property type="entry name" value="GNAT FAMILY, PUTATIVE (AFU_ORTHOLOGUE AFUA_3G00765)-RELATED-RELATED"/>
    <property type="match status" value="1"/>
</dbReference>